<dbReference type="GO" id="GO:0016020">
    <property type="term" value="C:membrane"/>
    <property type="evidence" value="ECO:0007669"/>
    <property type="project" value="TreeGrafter"/>
</dbReference>
<feature type="domain" description="ABC transporter" evidence="3">
    <location>
        <begin position="2"/>
        <end position="121"/>
    </location>
</feature>
<comment type="caution">
    <text evidence="4">The sequence shown here is derived from an EMBL/GenBank/DDBJ whole genome shotgun (WGS) entry which is preliminary data.</text>
</comment>
<dbReference type="AlphaFoldDB" id="A0A166RX91"/>
<dbReference type="InterPro" id="IPR027417">
    <property type="entry name" value="P-loop_NTPase"/>
</dbReference>
<dbReference type="Proteomes" id="UP000076863">
    <property type="component" value="Unassembled WGS sequence"/>
</dbReference>
<keyword evidence="1" id="KW-0547">Nucleotide-binding</keyword>
<protein>
    <submittedName>
        <fullName evidence="4">Canalicular multispecific organic anion transporter 1</fullName>
    </submittedName>
</protein>
<dbReference type="GO" id="GO:0005524">
    <property type="term" value="F:ATP binding"/>
    <property type="evidence" value="ECO:0007669"/>
    <property type="project" value="UniProtKB-KW"/>
</dbReference>
<dbReference type="GO" id="GO:0042626">
    <property type="term" value="F:ATPase-coupled transmembrane transporter activity"/>
    <property type="evidence" value="ECO:0007669"/>
    <property type="project" value="TreeGrafter"/>
</dbReference>
<proteinExistence type="predicted"/>
<dbReference type="PANTHER" id="PTHR24223:SF415">
    <property type="entry name" value="FI20190P1"/>
    <property type="match status" value="1"/>
</dbReference>
<dbReference type="PANTHER" id="PTHR24223">
    <property type="entry name" value="ATP-BINDING CASSETTE SUB-FAMILY C"/>
    <property type="match status" value="1"/>
</dbReference>
<dbReference type="EMBL" id="AZHA01000049">
    <property type="protein sequence ID" value="OAA34745.1"/>
    <property type="molecule type" value="Genomic_DNA"/>
</dbReference>
<gene>
    <name evidence="4" type="ORF">BBO_09077</name>
</gene>
<evidence type="ECO:0000256" key="2">
    <source>
        <dbReference type="ARBA" id="ARBA00022840"/>
    </source>
</evidence>
<dbReference type="GO" id="GO:0016887">
    <property type="term" value="F:ATP hydrolysis activity"/>
    <property type="evidence" value="ECO:0007669"/>
    <property type="project" value="InterPro"/>
</dbReference>
<organism evidence="4 5">
    <name type="scientific">Beauveria brongniartii RCEF 3172</name>
    <dbReference type="NCBI Taxonomy" id="1081107"/>
    <lineage>
        <taxon>Eukaryota</taxon>
        <taxon>Fungi</taxon>
        <taxon>Dikarya</taxon>
        <taxon>Ascomycota</taxon>
        <taxon>Pezizomycotina</taxon>
        <taxon>Sordariomycetes</taxon>
        <taxon>Hypocreomycetidae</taxon>
        <taxon>Hypocreales</taxon>
        <taxon>Cordycipitaceae</taxon>
        <taxon>Beauveria</taxon>
        <taxon>Beauveria brongniartii</taxon>
    </lineage>
</organism>
<evidence type="ECO:0000256" key="1">
    <source>
        <dbReference type="ARBA" id="ARBA00022741"/>
    </source>
</evidence>
<evidence type="ECO:0000313" key="4">
    <source>
        <dbReference type="EMBL" id="OAA34745.1"/>
    </source>
</evidence>
<dbReference type="InterPro" id="IPR003439">
    <property type="entry name" value="ABC_transporter-like_ATP-bd"/>
</dbReference>
<evidence type="ECO:0000313" key="5">
    <source>
        <dbReference type="Proteomes" id="UP000076863"/>
    </source>
</evidence>
<dbReference type="SUPFAM" id="SSF52540">
    <property type="entry name" value="P-loop containing nucleoside triphosphate hydrolases"/>
    <property type="match status" value="1"/>
</dbReference>
<accession>A0A166RX91</accession>
<dbReference type="Pfam" id="PF00005">
    <property type="entry name" value="ABC_tran"/>
    <property type="match status" value="1"/>
</dbReference>
<name>A0A166RX91_9HYPO</name>
<dbReference type="Gene3D" id="3.40.50.300">
    <property type="entry name" value="P-loop containing nucleotide triphosphate hydrolases"/>
    <property type="match status" value="1"/>
</dbReference>
<dbReference type="OrthoDB" id="4867492at2759"/>
<keyword evidence="5" id="KW-1185">Reference proteome</keyword>
<keyword evidence="2" id="KW-0067">ATP-binding</keyword>
<sequence>MIEIDGVDIASISLDDLRRRIITMTQDQVRFDATIRTNLLPFTMNDEPRKLDEKAMKRDMDLEQLLKSLHIWIPLAKKGGLDANLYDVGYSKGQMQLLCIARAIMRQRETGSRLVLIDEGTSSIDESTEKIVNRIIKENFAGCTVLTIAHRSSAVANYDGLLRLDRGATVDATRESDSESAEEAS</sequence>
<reference evidence="4 5" key="1">
    <citation type="journal article" date="2016" name="Genome Biol. Evol.">
        <title>Divergent and convergent evolution of fungal pathogenicity.</title>
        <authorList>
            <person name="Shang Y."/>
            <person name="Xiao G."/>
            <person name="Zheng P."/>
            <person name="Cen K."/>
            <person name="Zhan S."/>
            <person name="Wang C."/>
        </authorList>
    </citation>
    <scope>NUCLEOTIDE SEQUENCE [LARGE SCALE GENOMIC DNA]</scope>
    <source>
        <strain evidence="4 5">RCEF 3172</strain>
    </source>
</reference>
<evidence type="ECO:0000259" key="3">
    <source>
        <dbReference type="Pfam" id="PF00005"/>
    </source>
</evidence>
<dbReference type="InterPro" id="IPR050173">
    <property type="entry name" value="ABC_transporter_C-like"/>
</dbReference>